<evidence type="ECO:0000313" key="3">
    <source>
        <dbReference type="EMBL" id="CAG4884314.1"/>
    </source>
</evidence>
<dbReference type="InterPro" id="IPR036388">
    <property type="entry name" value="WH-like_DNA-bd_sf"/>
</dbReference>
<keyword evidence="4" id="KW-1185">Reference proteome</keyword>
<dbReference type="PANTHER" id="PTHR38768">
    <property type="entry name" value="UPF0502 PROTEIN YCEH"/>
    <property type="match status" value="1"/>
</dbReference>
<gene>
    <name evidence="3" type="ORF">GTOL_12197</name>
</gene>
<proteinExistence type="inferred from homology"/>
<organism evidence="3 4">
    <name type="scientific">Georgfuchsia toluolica</name>
    <dbReference type="NCBI Taxonomy" id="424218"/>
    <lineage>
        <taxon>Bacteria</taxon>
        <taxon>Pseudomonadati</taxon>
        <taxon>Pseudomonadota</taxon>
        <taxon>Betaproteobacteria</taxon>
        <taxon>Nitrosomonadales</taxon>
        <taxon>Sterolibacteriaceae</taxon>
        <taxon>Georgfuchsia</taxon>
    </lineage>
</organism>
<evidence type="ECO:0000313" key="4">
    <source>
        <dbReference type="Proteomes" id="UP000742786"/>
    </source>
</evidence>
<name>A0A916J429_9PROT</name>
<dbReference type="Gene3D" id="1.10.10.10">
    <property type="entry name" value="Winged helix-like DNA-binding domain superfamily/Winged helix DNA-binding domain"/>
    <property type="match status" value="2"/>
</dbReference>
<evidence type="ECO:0000256" key="1">
    <source>
        <dbReference type="HAMAP-Rule" id="MF_01584"/>
    </source>
</evidence>
<comment type="caution">
    <text evidence="3">The sequence shown here is derived from an EMBL/GenBank/DDBJ whole genome shotgun (WGS) entry which is preliminary data.</text>
</comment>
<evidence type="ECO:0000256" key="2">
    <source>
        <dbReference type="SAM" id="Coils"/>
    </source>
</evidence>
<dbReference type="HAMAP" id="MF_01584">
    <property type="entry name" value="UPF0502"/>
    <property type="match status" value="1"/>
</dbReference>
<dbReference type="RefSeq" id="WP_220636175.1">
    <property type="nucleotide sequence ID" value="NZ_CAJQUM010000001.1"/>
</dbReference>
<reference evidence="3" key="1">
    <citation type="submission" date="2021-04" db="EMBL/GenBank/DDBJ databases">
        <authorList>
            <person name="Hornung B."/>
        </authorList>
    </citation>
    <scope>NUCLEOTIDE SEQUENCE</scope>
    <source>
        <strain evidence="3">G5G6</strain>
    </source>
</reference>
<accession>A0A916J429</accession>
<dbReference type="PANTHER" id="PTHR38768:SF1">
    <property type="entry name" value="UPF0502 PROTEIN YCEH"/>
    <property type="match status" value="1"/>
</dbReference>
<dbReference type="EMBL" id="CAJQUM010000001">
    <property type="protein sequence ID" value="CAG4884314.1"/>
    <property type="molecule type" value="Genomic_DNA"/>
</dbReference>
<dbReference type="Pfam" id="PF04337">
    <property type="entry name" value="DUF480"/>
    <property type="match status" value="1"/>
</dbReference>
<dbReference type="InterPro" id="IPR036390">
    <property type="entry name" value="WH_DNA-bd_sf"/>
</dbReference>
<dbReference type="Proteomes" id="UP000742786">
    <property type="component" value="Unassembled WGS sequence"/>
</dbReference>
<comment type="similarity">
    <text evidence="1">Belongs to the UPF0502 family.</text>
</comment>
<dbReference type="AlphaFoldDB" id="A0A916J429"/>
<protein>
    <submittedName>
        <fullName evidence="3">Uncharacterized protein</fullName>
    </submittedName>
</protein>
<feature type="coiled-coil region" evidence="2">
    <location>
        <begin position="190"/>
        <end position="217"/>
    </location>
</feature>
<dbReference type="SUPFAM" id="SSF46785">
    <property type="entry name" value="Winged helix' DNA-binding domain"/>
    <property type="match status" value="2"/>
</dbReference>
<keyword evidence="2" id="KW-0175">Coiled coil</keyword>
<dbReference type="InterPro" id="IPR007432">
    <property type="entry name" value="DUF480"/>
</dbReference>
<sequence>MNIELTLHETRVIGCLIEKEITTPEQYPLSLNALTNACNQRSNRDPVLDLDEAIVQQVVDNLIKKFHVNEQGGFGSRVPKFQHRFCNTNYGTLRFSPQELAVVCELFLRGPQTPGELRSRASRLCRFGDVTEVEAVLIQLARREDGPFVMRLPREPGKRESRYVHLFSGKVDGADEHAAAAGFSDIEEQEHAASSRLNLLEQRVAGLEAEVTTLKQLVSDLAPPC</sequence>